<comment type="caution">
    <text evidence="3">The sequence shown here is derived from an EMBL/GenBank/DDBJ whole genome shotgun (WGS) entry which is preliminary data.</text>
</comment>
<name>A0A819BEJ5_9BILA</name>
<dbReference type="EMBL" id="CAJNOG010000117">
    <property type="protein sequence ID" value="CAF0967493.1"/>
    <property type="molecule type" value="Genomic_DNA"/>
</dbReference>
<evidence type="ECO:0000256" key="1">
    <source>
        <dbReference type="SAM" id="MobiDB-lite"/>
    </source>
</evidence>
<feature type="compositionally biased region" description="Low complexity" evidence="1">
    <location>
        <begin position="9"/>
        <end position="19"/>
    </location>
</feature>
<dbReference type="Proteomes" id="UP000663844">
    <property type="component" value="Unassembled WGS sequence"/>
</dbReference>
<protein>
    <submittedName>
        <fullName evidence="3">Uncharacterized protein</fullName>
    </submittedName>
</protein>
<dbReference type="EMBL" id="CAJOAZ010001306">
    <property type="protein sequence ID" value="CAF3796938.1"/>
    <property type="molecule type" value="Genomic_DNA"/>
</dbReference>
<organism evidence="3 4">
    <name type="scientific">Adineta steineri</name>
    <dbReference type="NCBI Taxonomy" id="433720"/>
    <lineage>
        <taxon>Eukaryota</taxon>
        <taxon>Metazoa</taxon>
        <taxon>Spiralia</taxon>
        <taxon>Gnathifera</taxon>
        <taxon>Rotifera</taxon>
        <taxon>Eurotatoria</taxon>
        <taxon>Bdelloidea</taxon>
        <taxon>Adinetida</taxon>
        <taxon>Adinetidae</taxon>
        <taxon>Adineta</taxon>
    </lineage>
</organism>
<dbReference type="Proteomes" id="UP000663845">
    <property type="component" value="Unassembled WGS sequence"/>
</dbReference>
<feature type="region of interest" description="Disordered" evidence="1">
    <location>
        <begin position="584"/>
        <end position="603"/>
    </location>
</feature>
<evidence type="ECO:0000313" key="2">
    <source>
        <dbReference type="EMBL" id="CAF0967493.1"/>
    </source>
</evidence>
<evidence type="ECO:0000313" key="4">
    <source>
        <dbReference type="Proteomes" id="UP000663844"/>
    </source>
</evidence>
<evidence type="ECO:0000313" key="3">
    <source>
        <dbReference type="EMBL" id="CAF3796938.1"/>
    </source>
</evidence>
<proteinExistence type="predicted"/>
<feature type="region of interest" description="Disordered" evidence="1">
    <location>
        <begin position="118"/>
        <end position="154"/>
    </location>
</feature>
<accession>A0A819BEJ5</accession>
<gene>
    <name evidence="2" type="ORF">JYZ213_LOCUS14203</name>
    <name evidence="3" type="ORF">OXD698_LOCUS18021</name>
</gene>
<dbReference type="AlphaFoldDB" id="A0A819BEJ5"/>
<feature type="region of interest" description="Disordered" evidence="1">
    <location>
        <begin position="1"/>
        <end position="20"/>
    </location>
</feature>
<sequence>MGCTNSKENTNPPTTTTITDNSQQLINDHFRKWLKSNRPKADEYVLNDILSTTQQPNDIDDYRPIVRKALDILSERNDIKTTNKLTKLVQKEVSLASPKKVARTIDVLKQTAEKLRQGQLQLDNSQEKTTTTNSNGEVTNNTKTGDNKHGQLSSTEPGIVLKEALEKARISFYKGKQAAIFANPNGGYDVRIIDENDDTINHDGNLLRSIIVTEVKMRPKSTITTTTSPLFTAPPPPPPSTKVLDEHKIGDDFRRSIDAALKGLEAIYHTSPTTSSSEHTRETHIDKRSASNVTKPTSQDNTVNLAEIIHEAKGITNINDGRQQAISQTDIQPKLVGAVDSMNEIMLGAIESTSGSQIGDPIPQLSNDTVGKLVLILQNEDTQRVINETKEHVESLPAKQISFDSIGLTSNLQNKESITSSSTSNKENLNELTQTGIINSNSPTSITKFDSSSDKIEEEESLMNQHSSSKIPTSISQIIEEQNKVLSESLPPVVSPIDMNTTSKLPSHNVTYTEIIHSESLDGEQSRRFITESYDEQPSKNGDDQATSSLKVITKSEFSNHPSLGEKIMEQSVQVISVKVRNETTIPSPTSNEKQSLQNDTMF</sequence>
<reference evidence="3" key="1">
    <citation type="submission" date="2021-02" db="EMBL/GenBank/DDBJ databases">
        <authorList>
            <person name="Nowell W R."/>
        </authorList>
    </citation>
    <scope>NUCLEOTIDE SEQUENCE</scope>
</reference>
<feature type="compositionally biased region" description="Basic and acidic residues" evidence="1">
    <location>
        <begin position="278"/>
        <end position="289"/>
    </location>
</feature>
<feature type="region of interest" description="Disordered" evidence="1">
    <location>
        <begin position="271"/>
        <end position="298"/>
    </location>
</feature>